<keyword evidence="1" id="KW-0732">Signal</keyword>
<evidence type="ECO:0000313" key="4">
    <source>
        <dbReference type="Proteomes" id="UP000314294"/>
    </source>
</evidence>
<dbReference type="InterPro" id="IPR056372">
    <property type="entry name" value="TPR_DOCK"/>
</dbReference>
<dbReference type="GO" id="GO:0007264">
    <property type="term" value="P:small GTPase-mediated signal transduction"/>
    <property type="evidence" value="ECO:0007669"/>
    <property type="project" value="InterPro"/>
</dbReference>
<comment type="caution">
    <text evidence="3">The sequence shown here is derived from an EMBL/GenBank/DDBJ whole genome shotgun (WGS) entry which is preliminary data.</text>
</comment>
<dbReference type="GO" id="GO:0005886">
    <property type="term" value="C:plasma membrane"/>
    <property type="evidence" value="ECO:0007669"/>
    <property type="project" value="TreeGrafter"/>
</dbReference>
<sequence length="222" mass="24224">MCVCVSLSVCVCLYVCVCVLGRWTRCQSSSSGSCVFAVEPVERVGSGSAFYCEGRDPRTLSCSPGFRELLRCLKWSVDRSAEALRQDQVQEALRALEYLFRFIVRSRLLFSRATSGLEGEEFRSGVQDLFQSVRLVLSLDGHSSETLVFTQAALLSSFPAVCDELLQVLPEPEVAELLRGALHRGHALEATLHRGHALEAALLGAVGRTVGSRLFALPGEAL</sequence>
<dbReference type="EMBL" id="SRLO01013087">
    <property type="protein sequence ID" value="TNN25242.1"/>
    <property type="molecule type" value="Genomic_DNA"/>
</dbReference>
<accession>A0A4Z2EAF4</accession>
<feature type="domain" description="Dedicator of cytokinesis TPR repeats region" evidence="2">
    <location>
        <begin position="63"/>
        <end position="216"/>
    </location>
</feature>
<evidence type="ECO:0000313" key="3">
    <source>
        <dbReference type="EMBL" id="TNN25242.1"/>
    </source>
</evidence>
<gene>
    <name evidence="3" type="primary">Dock3_2</name>
    <name evidence="3" type="ORF">EYF80_064630</name>
</gene>
<proteinExistence type="predicted"/>
<evidence type="ECO:0000259" key="2">
    <source>
        <dbReference type="Pfam" id="PF23554"/>
    </source>
</evidence>
<feature type="chain" id="PRO_5021342732" evidence="1">
    <location>
        <begin position="22"/>
        <end position="222"/>
    </location>
</feature>
<keyword evidence="4" id="KW-1185">Reference proteome</keyword>
<name>A0A4Z2EAF4_9TELE</name>
<dbReference type="OrthoDB" id="18896at2759"/>
<feature type="signal peptide" evidence="1">
    <location>
        <begin position="1"/>
        <end position="21"/>
    </location>
</feature>
<protein>
    <submittedName>
        <fullName evidence="3">Dedicator of cytokinesis protein 3</fullName>
    </submittedName>
</protein>
<dbReference type="GO" id="GO:0031267">
    <property type="term" value="F:small GTPase binding"/>
    <property type="evidence" value="ECO:0007669"/>
    <property type="project" value="TreeGrafter"/>
</dbReference>
<dbReference type="AlphaFoldDB" id="A0A4Z2EAF4"/>
<dbReference type="GO" id="GO:0005085">
    <property type="term" value="F:guanyl-nucleotide exchange factor activity"/>
    <property type="evidence" value="ECO:0007669"/>
    <property type="project" value="InterPro"/>
</dbReference>
<organism evidence="3 4">
    <name type="scientific">Liparis tanakae</name>
    <name type="common">Tanaka's snailfish</name>
    <dbReference type="NCBI Taxonomy" id="230148"/>
    <lineage>
        <taxon>Eukaryota</taxon>
        <taxon>Metazoa</taxon>
        <taxon>Chordata</taxon>
        <taxon>Craniata</taxon>
        <taxon>Vertebrata</taxon>
        <taxon>Euteleostomi</taxon>
        <taxon>Actinopterygii</taxon>
        <taxon>Neopterygii</taxon>
        <taxon>Teleostei</taxon>
        <taxon>Neoteleostei</taxon>
        <taxon>Acanthomorphata</taxon>
        <taxon>Eupercaria</taxon>
        <taxon>Perciformes</taxon>
        <taxon>Cottioidei</taxon>
        <taxon>Cottales</taxon>
        <taxon>Liparidae</taxon>
        <taxon>Liparis</taxon>
    </lineage>
</organism>
<reference evidence="3 4" key="1">
    <citation type="submission" date="2019-03" db="EMBL/GenBank/DDBJ databases">
        <title>First draft genome of Liparis tanakae, snailfish: a comprehensive survey of snailfish specific genes.</title>
        <authorList>
            <person name="Kim W."/>
            <person name="Song I."/>
            <person name="Jeong J.-H."/>
            <person name="Kim D."/>
            <person name="Kim S."/>
            <person name="Ryu S."/>
            <person name="Song J.Y."/>
            <person name="Lee S.K."/>
        </authorList>
    </citation>
    <scope>NUCLEOTIDE SEQUENCE [LARGE SCALE GENOMIC DNA]</scope>
    <source>
        <tissue evidence="3">Muscle</tissue>
    </source>
</reference>
<dbReference type="GO" id="GO:0005737">
    <property type="term" value="C:cytoplasm"/>
    <property type="evidence" value="ECO:0007669"/>
    <property type="project" value="TreeGrafter"/>
</dbReference>
<evidence type="ECO:0000256" key="1">
    <source>
        <dbReference type="SAM" id="SignalP"/>
    </source>
</evidence>
<dbReference type="Pfam" id="PF23554">
    <property type="entry name" value="TPR_DOCK"/>
    <property type="match status" value="1"/>
</dbReference>
<dbReference type="InterPro" id="IPR026791">
    <property type="entry name" value="DOCK"/>
</dbReference>
<dbReference type="PANTHER" id="PTHR45653">
    <property type="entry name" value="DEDICATOR OF CYTOKINESIS"/>
    <property type="match status" value="1"/>
</dbReference>
<dbReference type="PANTHER" id="PTHR45653:SF4">
    <property type="entry name" value="DEDICATOR OF CYTOKINESIS PROTEIN 3"/>
    <property type="match status" value="1"/>
</dbReference>
<dbReference type="Proteomes" id="UP000314294">
    <property type="component" value="Unassembled WGS sequence"/>
</dbReference>